<keyword evidence="3" id="KW-1185">Reference proteome</keyword>
<feature type="compositionally biased region" description="Low complexity" evidence="1">
    <location>
        <begin position="46"/>
        <end position="57"/>
    </location>
</feature>
<dbReference type="Proteomes" id="UP000218209">
    <property type="component" value="Unassembled WGS sequence"/>
</dbReference>
<evidence type="ECO:0000256" key="1">
    <source>
        <dbReference type="SAM" id="MobiDB-lite"/>
    </source>
</evidence>
<feature type="compositionally biased region" description="Low complexity" evidence="1">
    <location>
        <begin position="125"/>
        <end position="144"/>
    </location>
</feature>
<feature type="compositionally biased region" description="Low complexity" evidence="1">
    <location>
        <begin position="649"/>
        <end position="660"/>
    </location>
</feature>
<sequence>MAVAYGCWLWASLSHGSGVAGVAGLALVWRGRAMACVMATSAEAAAPSVPPSGVADANPPPPAQPMSGAASGNPSQSVPLTGAAANTNPPPPVLPTGGAANANPPPSLPLTGGAANANPPPSQPPTGCAANANTPPTQPPTGGAVNANPPPSQPPTGGAVNANSLPSQPSTGCAANANPPPSQPLTGGAANDNPPPSQPPTGCAVNASANPPPLLPPTGGAVNADAPTRLTEEMVFLSLVLRIILVVSPGVVTTSICTPLLAIIYYASKMSFLAGDFRGGSQACVGRCLRSMFSKPPSANSSDASSLREGWIQLCRLFNLCSRGLYLCGRRKRCHFVGQPDSVPAAMEKRFNEKAPEQPQYLTRRAYLRTKLDLWVVESSPGSLTAVELATLRRLLLSDEGKKLATAAKCRVIGGLDPNGAATDAAWLLFNWGLPWLPTGESEMLVTSLKSRLHKAPNNFMTKVSDWPRDPVAAPVADTAAVSAAASKKRRVTGAAAMGGSARRSKHIKHAAEAFAPAALPAALASVDGHFVSDVHVSAAWPLGGWGVMLPLTSFLDASVEGKVDLNVQLRERARTDGDLGPFCYTLRVMQVSVSKVPVDDPVAARVLAGGGISSRACNVDFMKAVDEMSAAVLRDPMRRKSARTVLANAAPAASSPGAADHGDLVDEDATDKDDGGEYVGVDEPGSEPVGGGLDNAKSASRESLNALPSMTMTWAPPVPATPFSWSWTFSSSLQLSLSVADKWRRPGRLHIVVPVAVPVMDLI</sequence>
<feature type="compositionally biased region" description="Acidic residues" evidence="1">
    <location>
        <begin position="666"/>
        <end position="677"/>
    </location>
</feature>
<evidence type="ECO:0000313" key="2">
    <source>
        <dbReference type="EMBL" id="OSX79452.1"/>
    </source>
</evidence>
<protein>
    <submittedName>
        <fullName evidence="2">Uncharacterized protein</fullName>
    </submittedName>
</protein>
<feature type="compositionally biased region" description="Polar residues" evidence="1">
    <location>
        <begin position="161"/>
        <end position="173"/>
    </location>
</feature>
<reference evidence="2 3" key="1">
    <citation type="submission" date="2017-03" db="EMBL/GenBank/DDBJ databases">
        <title>WGS assembly of Porphyra umbilicalis.</title>
        <authorList>
            <person name="Brawley S.H."/>
            <person name="Blouin N.A."/>
            <person name="Ficko-Blean E."/>
            <person name="Wheeler G.L."/>
            <person name="Lohr M."/>
            <person name="Goodson H.V."/>
            <person name="Jenkins J.W."/>
            <person name="Blaby-Haas C.E."/>
            <person name="Helliwell K.E."/>
            <person name="Chan C."/>
            <person name="Marriage T."/>
            <person name="Bhattacharya D."/>
            <person name="Klein A.S."/>
            <person name="Badis Y."/>
            <person name="Brodie J."/>
            <person name="Cao Y."/>
            <person name="Collen J."/>
            <person name="Dittami S.M."/>
            <person name="Gachon C.M."/>
            <person name="Green B.R."/>
            <person name="Karpowicz S."/>
            <person name="Kim J.W."/>
            <person name="Kudahl U."/>
            <person name="Lin S."/>
            <person name="Michel G."/>
            <person name="Mittag M."/>
            <person name="Olson B.J."/>
            <person name="Pangilinan J."/>
            <person name="Peng Y."/>
            <person name="Qiu H."/>
            <person name="Shu S."/>
            <person name="Singer J.T."/>
            <person name="Smith A.G."/>
            <person name="Sprecher B.N."/>
            <person name="Wagner V."/>
            <person name="Wang W."/>
            <person name="Wang Z.-Y."/>
            <person name="Yan J."/>
            <person name="Yarish C."/>
            <person name="Zoeuner-Riek S."/>
            <person name="Zhuang Y."/>
            <person name="Zou Y."/>
            <person name="Lindquist E.A."/>
            <person name="Grimwood J."/>
            <person name="Barry K."/>
            <person name="Rokhsar D.S."/>
            <person name="Schmutz J."/>
            <person name="Stiller J.W."/>
            <person name="Grossman A.R."/>
            <person name="Prochnik S.E."/>
        </authorList>
    </citation>
    <scope>NUCLEOTIDE SEQUENCE [LARGE SCALE GENOMIC DNA]</scope>
    <source>
        <strain evidence="2">4086291</strain>
    </source>
</reference>
<gene>
    <name evidence="2" type="ORF">BU14_0076s0008</name>
</gene>
<name>A0A1X6PF13_PORUM</name>
<evidence type="ECO:0000313" key="3">
    <source>
        <dbReference type="Proteomes" id="UP000218209"/>
    </source>
</evidence>
<accession>A0A1X6PF13</accession>
<proteinExistence type="predicted"/>
<feature type="region of interest" description="Disordered" evidence="1">
    <location>
        <begin position="46"/>
        <end position="221"/>
    </location>
</feature>
<dbReference type="AlphaFoldDB" id="A0A1X6PF13"/>
<feature type="region of interest" description="Disordered" evidence="1">
    <location>
        <begin position="649"/>
        <end position="701"/>
    </location>
</feature>
<organism evidence="2 3">
    <name type="scientific">Porphyra umbilicalis</name>
    <name type="common">Purple laver</name>
    <name type="synonym">Red alga</name>
    <dbReference type="NCBI Taxonomy" id="2786"/>
    <lineage>
        <taxon>Eukaryota</taxon>
        <taxon>Rhodophyta</taxon>
        <taxon>Bangiophyceae</taxon>
        <taxon>Bangiales</taxon>
        <taxon>Bangiaceae</taxon>
        <taxon>Porphyra</taxon>
    </lineage>
</organism>
<dbReference type="EMBL" id="KV918790">
    <property type="protein sequence ID" value="OSX79452.1"/>
    <property type="molecule type" value="Genomic_DNA"/>
</dbReference>